<evidence type="ECO:0000313" key="2">
    <source>
        <dbReference type="Proteomes" id="UP000033636"/>
    </source>
</evidence>
<reference evidence="1" key="1">
    <citation type="submission" date="2024-07" db="EMBL/GenBank/DDBJ databases">
        <title>Metagenome and Metagenome-Assembled Genomes of Archaea from a hot spring from the geothermal field of Los Azufres, Mexico.</title>
        <authorList>
            <person name="Marin-Paredes R."/>
            <person name="Martinez-Romero E."/>
            <person name="Servin-Garciduenas L.E."/>
        </authorList>
    </citation>
    <scope>NUCLEOTIDE SEQUENCE</scope>
</reference>
<sequence length="449" mass="49684">MPTQEVEEFLLAKMRESKLPSLAAAVVKGREVVYARALGFRDLESGLPATPGTIYGIGSITKMFTALAVMQLRERGLVDLDDPLAKYGLGLTIAGEDVTIRHLLTHTSGVPALGYAEALIDGITGARDVWLPLATPEDVLAFMRGADSWAVDRPGRRMFYLNEGYVLLGKIIEAASGLSYWDYIKRNILAPLGMRRTYLLREEVERDGDVAAPYIMTRRGPLRSRIPFGISSDGGLLSNALDLSKFLATLINRGTLEQQIISKESLEAMERAAASWNQQYLTGEDYAQYGLGVMSYKFFDVRVLGHSGSVGVYTAFLGYIPEEDIGVVLLANSSGYPLAYMGLYTLAAATGRDPNKLPFIRYEKTLKALEGVYETWKGAYRLYLVVRNWVPYIVERTRYGATEIPLFPTAIADDEVVFTAIVGGRRLVVTATLNPPTLLYERYKLVKKS</sequence>
<protein>
    <submittedName>
        <fullName evidence="1">Serine hydrolase</fullName>
    </submittedName>
</protein>
<keyword evidence="1" id="KW-0378">Hydrolase</keyword>
<organism evidence="1 2">
    <name type="scientific">Thermoproteus sp. AZ2</name>
    <dbReference type="NCBI Taxonomy" id="1609232"/>
    <lineage>
        <taxon>Archaea</taxon>
        <taxon>Thermoproteota</taxon>
        <taxon>Thermoprotei</taxon>
        <taxon>Thermoproteales</taxon>
        <taxon>Thermoproteaceae</taxon>
        <taxon>Thermoproteus</taxon>
    </lineage>
</organism>
<dbReference type="EMBL" id="JZWT02000012">
    <property type="protein sequence ID" value="MFB6490668.1"/>
    <property type="molecule type" value="Genomic_DNA"/>
</dbReference>
<comment type="caution">
    <text evidence="1">The sequence shown here is derived from an EMBL/GenBank/DDBJ whole genome shotgun (WGS) entry which is preliminary data.</text>
</comment>
<evidence type="ECO:0000313" key="1">
    <source>
        <dbReference type="EMBL" id="MFB6490668.1"/>
    </source>
</evidence>
<name>A0ACC6V141_9CREN</name>
<proteinExistence type="predicted"/>
<dbReference type="Proteomes" id="UP000033636">
    <property type="component" value="Unassembled WGS sequence"/>
</dbReference>
<accession>A0ACC6V141</accession>
<gene>
    <name evidence="1" type="ORF">TU35_005385</name>
</gene>